<evidence type="ECO:0000256" key="1">
    <source>
        <dbReference type="SAM" id="MobiDB-lite"/>
    </source>
</evidence>
<dbReference type="Proteomes" id="UP000283530">
    <property type="component" value="Unassembled WGS sequence"/>
</dbReference>
<evidence type="ECO:0000313" key="2">
    <source>
        <dbReference type="EMBL" id="RWR85062.1"/>
    </source>
</evidence>
<organism evidence="2 3">
    <name type="scientific">Cinnamomum micranthum f. kanehirae</name>
    <dbReference type="NCBI Taxonomy" id="337451"/>
    <lineage>
        <taxon>Eukaryota</taxon>
        <taxon>Viridiplantae</taxon>
        <taxon>Streptophyta</taxon>
        <taxon>Embryophyta</taxon>
        <taxon>Tracheophyta</taxon>
        <taxon>Spermatophyta</taxon>
        <taxon>Magnoliopsida</taxon>
        <taxon>Magnoliidae</taxon>
        <taxon>Laurales</taxon>
        <taxon>Lauraceae</taxon>
        <taxon>Cinnamomum</taxon>
    </lineage>
</organism>
<protein>
    <submittedName>
        <fullName evidence="2">Uncharacterized protein</fullName>
    </submittedName>
</protein>
<dbReference type="EMBL" id="QPKB01000005">
    <property type="protein sequence ID" value="RWR85062.1"/>
    <property type="molecule type" value="Genomic_DNA"/>
</dbReference>
<accession>A0A443P2V9</accession>
<comment type="caution">
    <text evidence="2">The sequence shown here is derived from an EMBL/GenBank/DDBJ whole genome shotgun (WGS) entry which is preliminary data.</text>
</comment>
<feature type="region of interest" description="Disordered" evidence="1">
    <location>
        <begin position="21"/>
        <end position="44"/>
    </location>
</feature>
<sequence length="93" mass="10114">MTLANIVARALRISKRNHLCPGPHRGAIGQGPGEAHGVHHGRRSNQAPPILPWCQLGIAEVHTTTYVPPPFTCRDISDDSCSDTQLNITDIEK</sequence>
<name>A0A443P2V9_9MAGN</name>
<reference evidence="2 3" key="1">
    <citation type="journal article" date="2019" name="Nat. Plants">
        <title>Stout camphor tree genome fills gaps in understanding of flowering plant genome evolution.</title>
        <authorList>
            <person name="Chaw S.M."/>
            <person name="Liu Y.C."/>
            <person name="Wu Y.W."/>
            <person name="Wang H.Y."/>
            <person name="Lin C.I."/>
            <person name="Wu C.S."/>
            <person name="Ke H.M."/>
            <person name="Chang L.Y."/>
            <person name="Hsu C.Y."/>
            <person name="Yang H.T."/>
            <person name="Sudianto E."/>
            <person name="Hsu M.H."/>
            <person name="Wu K.P."/>
            <person name="Wang L.N."/>
            <person name="Leebens-Mack J.H."/>
            <person name="Tsai I.J."/>
        </authorList>
    </citation>
    <scope>NUCLEOTIDE SEQUENCE [LARGE SCALE GENOMIC DNA]</scope>
    <source>
        <strain evidence="3">cv. Chaw 1501</strain>
        <tissue evidence="2">Young leaves</tissue>
    </source>
</reference>
<keyword evidence="3" id="KW-1185">Reference proteome</keyword>
<gene>
    <name evidence="2" type="ORF">CKAN_01390500</name>
</gene>
<proteinExistence type="predicted"/>
<dbReference type="AlphaFoldDB" id="A0A443P2V9"/>
<evidence type="ECO:0000313" key="3">
    <source>
        <dbReference type="Proteomes" id="UP000283530"/>
    </source>
</evidence>